<organism evidence="1 2">
    <name type="scientific">Camellia lanceoleosa</name>
    <dbReference type="NCBI Taxonomy" id="1840588"/>
    <lineage>
        <taxon>Eukaryota</taxon>
        <taxon>Viridiplantae</taxon>
        <taxon>Streptophyta</taxon>
        <taxon>Embryophyta</taxon>
        <taxon>Tracheophyta</taxon>
        <taxon>Spermatophyta</taxon>
        <taxon>Magnoliopsida</taxon>
        <taxon>eudicotyledons</taxon>
        <taxon>Gunneridae</taxon>
        <taxon>Pentapetalae</taxon>
        <taxon>asterids</taxon>
        <taxon>Ericales</taxon>
        <taxon>Theaceae</taxon>
        <taxon>Camellia</taxon>
    </lineage>
</organism>
<proteinExistence type="predicted"/>
<keyword evidence="2" id="KW-1185">Reference proteome</keyword>
<reference evidence="1 2" key="1">
    <citation type="journal article" date="2022" name="Plant J.">
        <title>Chromosome-level genome of Camellia lanceoleosa provides a valuable resource for understanding genome evolution and self-incompatibility.</title>
        <authorList>
            <person name="Gong W."/>
            <person name="Xiao S."/>
            <person name="Wang L."/>
            <person name="Liao Z."/>
            <person name="Chang Y."/>
            <person name="Mo W."/>
            <person name="Hu G."/>
            <person name="Li W."/>
            <person name="Zhao G."/>
            <person name="Zhu H."/>
            <person name="Hu X."/>
            <person name="Ji K."/>
            <person name="Xiang X."/>
            <person name="Song Q."/>
            <person name="Yuan D."/>
            <person name="Jin S."/>
            <person name="Zhang L."/>
        </authorList>
    </citation>
    <scope>NUCLEOTIDE SEQUENCE [LARGE SCALE GENOMIC DNA]</scope>
    <source>
        <strain evidence="1">SQ_2022a</strain>
    </source>
</reference>
<gene>
    <name evidence="1" type="ORF">LOK49_LG09G01382</name>
</gene>
<dbReference type="Proteomes" id="UP001060215">
    <property type="component" value="Chromosome 8"/>
</dbReference>
<evidence type="ECO:0000313" key="2">
    <source>
        <dbReference type="Proteomes" id="UP001060215"/>
    </source>
</evidence>
<protein>
    <submittedName>
        <fullName evidence="1">Helicase-like transcription factor CHR28</fullName>
    </submittedName>
</protein>
<evidence type="ECO:0000313" key="1">
    <source>
        <dbReference type="EMBL" id="KAI8001918.1"/>
    </source>
</evidence>
<sequence length="239" mass="26720">MLKHRADLQRNKPWTLSDLGYGWPSSSIESDTNPCEEDNSRIDSEYAAAGTVKQNYVNILLMLLRLRQACDHLLLVRGYNSSSTWRSSIEMAKKLPRDKQVCLLNCLHKVKALVDFAVLIRSLKKNHSFDESPIVVFGGSYGGSKLSDGTSCGRGKIKKIGVRVLALLFSLSPRPSLGCLLPAFGSLKDLNELYWAHIITYVYIYALQLSGQNGFDAVEKYMDASATMPMWGLEMFCNI</sequence>
<comment type="caution">
    <text evidence="1">The sequence shown here is derived from an EMBL/GenBank/DDBJ whole genome shotgun (WGS) entry which is preliminary data.</text>
</comment>
<name>A0ACC0GN90_9ERIC</name>
<accession>A0ACC0GN90</accession>
<dbReference type="EMBL" id="CM045765">
    <property type="protein sequence ID" value="KAI8001918.1"/>
    <property type="molecule type" value="Genomic_DNA"/>
</dbReference>